<dbReference type="KEGG" id="kfl:Kfla_5333"/>
<evidence type="ECO:0000313" key="3">
    <source>
        <dbReference type="Proteomes" id="UP000007967"/>
    </source>
</evidence>
<feature type="compositionally biased region" description="Basic residues" evidence="1">
    <location>
        <begin position="25"/>
        <end position="34"/>
    </location>
</feature>
<evidence type="ECO:0000256" key="1">
    <source>
        <dbReference type="SAM" id="MobiDB-lite"/>
    </source>
</evidence>
<accession>D2PL91</accession>
<evidence type="ECO:0000313" key="2">
    <source>
        <dbReference type="EMBL" id="ADB34346.1"/>
    </source>
</evidence>
<feature type="region of interest" description="Disordered" evidence="1">
    <location>
        <begin position="216"/>
        <end position="239"/>
    </location>
</feature>
<feature type="compositionally biased region" description="Gly residues" evidence="1">
    <location>
        <begin position="224"/>
        <end position="239"/>
    </location>
</feature>
<feature type="compositionally biased region" description="Basic and acidic residues" evidence="1">
    <location>
        <begin position="129"/>
        <end position="145"/>
    </location>
</feature>
<gene>
    <name evidence="2" type="ordered locus">Kfla_5333</name>
</gene>
<protein>
    <submittedName>
        <fullName evidence="2">Uncharacterized protein</fullName>
    </submittedName>
</protein>
<dbReference type="Proteomes" id="UP000007967">
    <property type="component" value="Chromosome"/>
</dbReference>
<keyword evidence="3" id="KW-1185">Reference proteome</keyword>
<reference evidence="2 3" key="2">
    <citation type="journal article" date="2010" name="Stand. Genomic Sci.">
        <title>Complete genome sequence of Kribbella flavida type strain (IFO 14399).</title>
        <authorList>
            <person name="Pukall R."/>
            <person name="Lapidus A."/>
            <person name="Glavina Del Rio T."/>
            <person name="Copeland A."/>
            <person name="Tice H."/>
            <person name="Cheng J.-F."/>
            <person name="Lucas S."/>
            <person name="Chen F."/>
            <person name="Nolan M."/>
            <person name="LaButti K."/>
            <person name="Pati A."/>
            <person name="Ivanova N."/>
            <person name="Mavrommatis K."/>
            <person name="Mikhailova N."/>
            <person name="Pitluck S."/>
            <person name="Bruce D."/>
            <person name="Goodwin L."/>
            <person name="Land M."/>
            <person name="Hauser L."/>
            <person name="Chang Y.-J."/>
            <person name="Jeffries C.D."/>
            <person name="Chen A."/>
            <person name="Palaniappan K."/>
            <person name="Chain P."/>
            <person name="Rohde M."/>
            <person name="Goeker M."/>
            <person name="Bristow J."/>
            <person name="Eisen J.A."/>
            <person name="Markowitz V."/>
            <person name="Hugenholtz P."/>
            <person name="Kyrpides N.C."/>
            <person name="Klenk H.-P."/>
            <person name="Brettin T."/>
        </authorList>
    </citation>
    <scope>NUCLEOTIDE SEQUENCE [LARGE SCALE GENOMIC DNA]</scope>
    <source>
        <strain evidence="3">DSM 17836 / JCM 10339 / NBRC 14399</strain>
    </source>
</reference>
<feature type="region of interest" description="Disordered" evidence="1">
    <location>
        <begin position="1"/>
        <end position="151"/>
    </location>
</feature>
<dbReference type="HOGENOM" id="CLU_1159882_0_0_11"/>
<dbReference type="EMBL" id="CP001736">
    <property type="protein sequence ID" value="ADB34346.1"/>
    <property type="molecule type" value="Genomic_DNA"/>
</dbReference>
<proteinExistence type="predicted"/>
<organism evidence="2 3">
    <name type="scientific">Kribbella flavida (strain DSM 17836 / JCM 10339 / NBRC 14399)</name>
    <dbReference type="NCBI Taxonomy" id="479435"/>
    <lineage>
        <taxon>Bacteria</taxon>
        <taxon>Bacillati</taxon>
        <taxon>Actinomycetota</taxon>
        <taxon>Actinomycetes</taxon>
        <taxon>Propionibacteriales</taxon>
        <taxon>Kribbellaceae</taxon>
        <taxon>Kribbella</taxon>
    </lineage>
</organism>
<reference evidence="3" key="1">
    <citation type="submission" date="2009-09" db="EMBL/GenBank/DDBJ databases">
        <title>The complete genome of Kribbella flavida DSM 17836.</title>
        <authorList>
            <consortium name="US DOE Joint Genome Institute (JGI-PGF)"/>
            <person name="Lucas S."/>
            <person name="Copeland A."/>
            <person name="Lapidus A."/>
            <person name="Glavina del Rio T."/>
            <person name="Dalin E."/>
            <person name="Tice H."/>
            <person name="Bruce D."/>
            <person name="Goodwin L."/>
            <person name="Pitluck S."/>
            <person name="Kyrpides N."/>
            <person name="Mavromatis K."/>
            <person name="Ivanova N."/>
            <person name="Saunders E."/>
            <person name="Brettin T."/>
            <person name="Detter J.C."/>
            <person name="Han C."/>
            <person name="Larimer F."/>
            <person name="Land M."/>
            <person name="Hauser L."/>
            <person name="Markowitz V."/>
            <person name="Cheng J.-F."/>
            <person name="Hugenholtz P."/>
            <person name="Woyke T."/>
            <person name="Wu D."/>
            <person name="Pukall R."/>
            <person name="Klenk H.-P."/>
            <person name="Eisen J.A."/>
        </authorList>
    </citation>
    <scope>NUCLEOTIDE SEQUENCE [LARGE SCALE GENOMIC DNA]</scope>
    <source>
        <strain evidence="3">DSM 17836 / JCM 10339 / NBRC 14399</strain>
    </source>
</reference>
<sequence>MRGGAASACAPVRSGPQAPNLTARPRPRRRHGRCAARPTRPGDRRNQPSDAAPPPTANDLAPRDHRLSPTGRRRSPRSGWAGAVPALRVGGSSPRAPGGREQSPRSGWVGAVPARATASRSGTAWAEVPADKQEVPADKQHEGRHPNWMPPLGQLGRAALRPLCRGCTASWDAVARGGRWAAAGGPPCAGAVDREVRADAAWWRSAPAASAGVLVAGRPDRRGPAGGSASGWIRPGGRG</sequence>
<name>D2PL91_KRIFD</name>
<dbReference type="AlphaFoldDB" id="D2PL91"/>